<proteinExistence type="predicted"/>
<name>A0A7G7XYI9_9VIRU</name>
<dbReference type="EMBL" id="MT076208">
    <property type="protein sequence ID" value="QNH86217.1"/>
    <property type="molecule type" value="Genomic_DNA"/>
</dbReference>
<reference evidence="1" key="1">
    <citation type="journal article" date="2020" name="Philos. Trans. R. Soc. Lond., B, Biol.">
        <title>Demography, life-history trade-offs, and the gastrointestinal virome of wild chimpanzees.</title>
        <authorList>
            <person name="Negrey J.D."/>
            <person name="Emery Thompson M."/>
            <person name="Langergraber K.E."/>
            <person name="Machanda Z.P."/>
            <person name="Mitani J.C."/>
            <person name="Muller M.N."/>
            <person name="Otali E."/>
            <person name="Owens L.A."/>
            <person name="Wrangham R.W."/>
            <person name="Goldberg T.L."/>
        </authorList>
    </citation>
    <scope>NUCLEOTIDE SEQUENCE</scope>
    <source>
        <strain evidence="1">N-GB-16-Q3</strain>
    </source>
</reference>
<protein>
    <submittedName>
        <fullName evidence="1">Replication associated protein</fullName>
    </submittedName>
</protein>
<evidence type="ECO:0000313" key="1">
    <source>
        <dbReference type="EMBL" id="QNH86217.1"/>
    </source>
</evidence>
<sequence>MHLFTEVVSVDIMTTMQRTHTNAELIRWFKIFRDLDIHKWVIGLEEGKGGYGHWQVRCNVRVEVVNDWTAYLRAVFSWLGPISIWTEECSDKYTYETKEGKYWASWDTMGARQQRFGKMRWNQEGAVQALQRTNDREIVVWYDEQGNMGKSWLCGHLFETGQAYYIPPYMTSIQSMIQTVASLVLQDRESGYPPRPLIVIDIPRSWKWSTELYTAIEAIKDGLIMDPRYGARPVNIHGIKVIVLTNTKPKLDKLSEDRWVLYDPMDYLMML</sequence>
<organism evidence="1">
    <name type="scientific">Eastern chimpanzee porprismacovirus 4</name>
    <dbReference type="NCBI Taxonomy" id="2762497"/>
    <lineage>
        <taxon>Viruses</taxon>
        <taxon>Monodnaviria</taxon>
        <taxon>Shotokuvirae</taxon>
        <taxon>Cressdnaviricota</taxon>
        <taxon>Arfiviricetes</taxon>
        <taxon>Cremevirales</taxon>
        <taxon>Smacoviridae</taxon>
        <taxon>Porprismacovirus</taxon>
    </lineage>
</organism>
<accession>A0A7G7XYI9</accession>